<name>A0ABN9XYA8_9DINO</name>
<dbReference type="Proteomes" id="UP001189429">
    <property type="component" value="Unassembled WGS sequence"/>
</dbReference>
<feature type="non-terminal residue" evidence="2">
    <location>
        <position position="1"/>
    </location>
</feature>
<protein>
    <submittedName>
        <fullName evidence="2">Uncharacterized protein</fullName>
    </submittedName>
</protein>
<dbReference type="EMBL" id="CAUYUJ010021218">
    <property type="protein sequence ID" value="CAK0903393.1"/>
    <property type="molecule type" value="Genomic_DNA"/>
</dbReference>
<evidence type="ECO:0000313" key="2">
    <source>
        <dbReference type="EMBL" id="CAK0903393.1"/>
    </source>
</evidence>
<reference evidence="2" key="1">
    <citation type="submission" date="2023-10" db="EMBL/GenBank/DDBJ databases">
        <authorList>
            <person name="Chen Y."/>
            <person name="Shah S."/>
            <person name="Dougan E. K."/>
            <person name="Thang M."/>
            <person name="Chan C."/>
        </authorList>
    </citation>
    <scope>NUCLEOTIDE SEQUENCE [LARGE SCALE GENOMIC DNA]</scope>
</reference>
<organism evidence="2 3">
    <name type="scientific">Prorocentrum cordatum</name>
    <dbReference type="NCBI Taxonomy" id="2364126"/>
    <lineage>
        <taxon>Eukaryota</taxon>
        <taxon>Sar</taxon>
        <taxon>Alveolata</taxon>
        <taxon>Dinophyceae</taxon>
        <taxon>Prorocentrales</taxon>
        <taxon>Prorocentraceae</taxon>
        <taxon>Prorocentrum</taxon>
    </lineage>
</organism>
<dbReference type="Gene3D" id="3.60.10.10">
    <property type="entry name" value="Endonuclease/exonuclease/phosphatase"/>
    <property type="match status" value="1"/>
</dbReference>
<feature type="coiled-coil region" evidence="1">
    <location>
        <begin position="1137"/>
        <end position="1171"/>
    </location>
</feature>
<keyword evidence="3" id="KW-1185">Reference proteome</keyword>
<dbReference type="SUPFAM" id="SSF56219">
    <property type="entry name" value="DNase I-like"/>
    <property type="match status" value="1"/>
</dbReference>
<feature type="non-terminal residue" evidence="2">
    <location>
        <position position="1279"/>
    </location>
</feature>
<evidence type="ECO:0000256" key="1">
    <source>
        <dbReference type="SAM" id="Coils"/>
    </source>
</evidence>
<sequence length="1279" mass="143130">GTLPLRRRAARAWGAVPSGSMLKLILATLIGVVGAERWSFLGSWNPHSLVTGYRLDEVSAVLRNVGIIGLPGTSVRAWQGEHHHAATATYHHTIQFGWHRSRLVTKACGCAIMLNKTWFARKDIRRIVTPPACLLGRGGLAYIQSGQVMIAMMVLYFPPKPSKAGSPRVYKDTCDQLLKWAKQEFLKIPQRYTPVVCMDLNSGLLARPDSGLVGDYGAEKENACGAAVHDWLSTVGMVAINAFYNCGPTFVGSNGQSQIDYVCIPGDAVPLVSWAKTWKRSAQEGRSMPAVLDHIPVVMKMKMVPPIVLTPLRERWDRAKLSQATLTGDGREAFLEELQYELESHRAAFEVLESREVTTGHTALLMHMIKTTALKHFSLAPVKNEVLEKMTTEKWKLLKARRALLAEVSAEVIAANVSMTTDVAKQTVAIKAYTKALKSHKRKFVAERRRLTEDDLAAAWKTRDMAAVPRLARALAGTGIGIKNRNYRANPCFSPSANEWVQFLELPPLRGGLAGEAMSVPWYAELSEERYKQPKDIDEYAIPDNFEVTDHTRKQTIKYFKMTARAIRRSRLGRFSPAWSAPAEVFKILLDPTWVSAPSEYWKKPMGVGARPEAIWNDDATTPDPYAKRQLLHLGKYGEASYRLFRLALQVRRTELLPTQASLSFGFAPDKKNGSNLTVIIDAADVRCAVRSGSGGFMGDTSEPEIFMQNYHHAVHAWAAFERRQSAESMTITFSKFPMVDASMGTFMDDIFKTMLVPKDMVNAGDIVAMSKRNDMYLDQSLAARQYAHNRSKQDVVPALRSRQLTRQVILGLRQSGCQAGYELKHLGAWFNAVGSNVSELRARLQALNRGWLMVKRILELEGLSGTMSMVWTQSEHRIICSSLVKKLRYLMGGTATFHDDQVRSLTSREVYRYWQLVPFALEATVQRLKAWQSVIRNPGNHEHFLSVFFGAMKWELEAEYACPPSLDPAGGVNDHTGTHPWLQQFKSDMKMVVGHPEAEDFAQAWRGDIEELLWDKDVNCYFLAFDPRSLRTAFTATVWRWGTRLLWSSLDHPELPRACLAAVRSPHWLLVYPGLVDVSTARRLGDKDRKLLTKDNGLRELLLLLAMQVTQLTQRSRTMWGMMTKTVILEGSSKVVKAMQEEAKTFSDNAQTLRDKVKRLKDEATAAKDAGDKPAEQKSDGEAALVLAELRGLGPPTATVFCAMVESLAEEEVGRANRQTLEAWSTAMVGDPPDFVKLCRLENCYQTDMIKIVFAVTDQTKEDVLADAFKQLGATVTS</sequence>
<gene>
    <name evidence="2" type="ORF">PCOR1329_LOCUS79728</name>
</gene>
<evidence type="ECO:0000313" key="3">
    <source>
        <dbReference type="Proteomes" id="UP001189429"/>
    </source>
</evidence>
<accession>A0ABN9XYA8</accession>
<proteinExistence type="predicted"/>
<comment type="caution">
    <text evidence="2">The sequence shown here is derived from an EMBL/GenBank/DDBJ whole genome shotgun (WGS) entry which is preliminary data.</text>
</comment>
<keyword evidence="1" id="KW-0175">Coiled coil</keyword>
<dbReference type="InterPro" id="IPR036691">
    <property type="entry name" value="Endo/exonu/phosph_ase_sf"/>
</dbReference>